<dbReference type="CDD" id="cd00027">
    <property type="entry name" value="BRCT"/>
    <property type="match status" value="1"/>
</dbReference>
<keyword evidence="5" id="KW-1185">Reference proteome</keyword>
<gene>
    <name evidence="4" type="ORF">IWZ03DRAFT_358592</name>
</gene>
<keyword evidence="1" id="KW-0175">Coiled coil</keyword>
<dbReference type="InterPro" id="IPR036420">
    <property type="entry name" value="BRCT_dom_sf"/>
</dbReference>
<name>A0ABR1KU67_9PEZI</name>
<reference evidence="4 5" key="1">
    <citation type="submission" date="2024-04" db="EMBL/GenBank/DDBJ databases">
        <title>Phyllosticta paracitricarpa is synonymous to the EU quarantine fungus P. citricarpa based on phylogenomic analyses.</title>
        <authorList>
            <consortium name="Lawrence Berkeley National Laboratory"/>
            <person name="Van Ingen-Buijs V.A."/>
            <person name="Van Westerhoven A.C."/>
            <person name="Haridas S."/>
            <person name="Skiadas P."/>
            <person name="Martin F."/>
            <person name="Groenewald J.Z."/>
            <person name="Crous P.W."/>
            <person name="Seidl M.F."/>
        </authorList>
    </citation>
    <scope>NUCLEOTIDE SEQUENCE [LARGE SCALE GENOMIC DNA]</scope>
    <source>
        <strain evidence="4 5">CBS 123371</strain>
    </source>
</reference>
<evidence type="ECO:0000313" key="4">
    <source>
        <dbReference type="EMBL" id="KAK7520550.1"/>
    </source>
</evidence>
<accession>A0ABR1KU67</accession>
<dbReference type="SUPFAM" id="SSF142921">
    <property type="entry name" value="WGR domain-like"/>
    <property type="match status" value="1"/>
</dbReference>
<dbReference type="Gene3D" id="3.40.50.10190">
    <property type="entry name" value="BRCT domain"/>
    <property type="match status" value="1"/>
</dbReference>
<evidence type="ECO:0000256" key="1">
    <source>
        <dbReference type="SAM" id="Coils"/>
    </source>
</evidence>
<feature type="coiled-coil region" evidence="1">
    <location>
        <begin position="98"/>
        <end position="133"/>
    </location>
</feature>
<feature type="domain" description="BRCT" evidence="3">
    <location>
        <begin position="1"/>
        <end position="95"/>
    </location>
</feature>
<dbReference type="InterPro" id="IPR001357">
    <property type="entry name" value="BRCT_dom"/>
</dbReference>
<protein>
    <recommendedName>
        <fullName evidence="3">BRCT domain-containing protein</fullName>
    </recommendedName>
</protein>
<dbReference type="Pfam" id="PF00533">
    <property type="entry name" value="BRCT"/>
    <property type="match status" value="1"/>
</dbReference>
<comment type="caution">
    <text evidence="4">The sequence shown here is derived from an EMBL/GenBank/DDBJ whole genome shotgun (WGS) entry which is preliminary data.</text>
</comment>
<evidence type="ECO:0000259" key="3">
    <source>
        <dbReference type="PROSITE" id="PS50172"/>
    </source>
</evidence>
<feature type="compositionally biased region" description="Acidic residues" evidence="2">
    <location>
        <begin position="278"/>
        <end position="291"/>
    </location>
</feature>
<evidence type="ECO:0000313" key="5">
    <source>
        <dbReference type="Proteomes" id="UP001363622"/>
    </source>
</evidence>
<sequence>MKDPLKRLIITASGTFSKDRGPGNMKRWVENAGGRWSTVVNDEVTHLIATEDDWKNQSPIVKDAKTRAKIHIVTYDWLEDSLRAQHPYAPKKYLWTTVEKAKQAAKSTTGKKRREKKEEMKDFKRGAAAAKRNLQSDNYHVYVDLTGFAHNITLTRVNILTNSSEMIELCLYESNFETTKFYAVHIAYFGFNGVEEKKILINPGASFDEAFQMFRAAFKRVCLIPWEQRFLGDFVKRKCFQRMEMHKRGQKEMERFGEIFTFEKSDGTFADPQKPWLNDDEDDDDEEEAEAGADGKRKRAGDGAKKRKRRKKGAENSDDEEREKGPKMLSAEDLEACAVNPFKYYPPTKGKPRGLMPAFNVEIGNDDMKADQEFLTIPNL</sequence>
<organism evidence="4 5">
    <name type="scientific">Phyllosticta citriasiana</name>
    <dbReference type="NCBI Taxonomy" id="595635"/>
    <lineage>
        <taxon>Eukaryota</taxon>
        <taxon>Fungi</taxon>
        <taxon>Dikarya</taxon>
        <taxon>Ascomycota</taxon>
        <taxon>Pezizomycotina</taxon>
        <taxon>Dothideomycetes</taxon>
        <taxon>Dothideomycetes incertae sedis</taxon>
        <taxon>Botryosphaeriales</taxon>
        <taxon>Phyllostictaceae</taxon>
        <taxon>Phyllosticta</taxon>
    </lineage>
</organism>
<dbReference type="SUPFAM" id="SSF52113">
    <property type="entry name" value="BRCT domain"/>
    <property type="match status" value="1"/>
</dbReference>
<proteinExistence type="predicted"/>
<dbReference type="PROSITE" id="PS50172">
    <property type="entry name" value="BRCT"/>
    <property type="match status" value="1"/>
</dbReference>
<evidence type="ECO:0000256" key="2">
    <source>
        <dbReference type="SAM" id="MobiDB-lite"/>
    </source>
</evidence>
<dbReference type="EMBL" id="JBBPHU010000003">
    <property type="protein sequence ID" value="KAK7520550.1"/>
    <property type="molecule type" value="Genomic_DNA"/>
</dbReference>
<dbReference type="InterPro" id="IPR036930">
    <property type="entry name" value="WGR_dom_sf"/>
</dbReference>
<dbReference type="Proteomes" id="UP001363622">
    <property type="component" value="Unassembled WGS sequence"/>
</dbReference>
<feature type="region of interest" description="Disordered" evidence="2">
    <location>
        <begin position="266"/>
        <end position="332"/>
    </location>
</feature>